<proteinExistence type="predicted"/>
<dbReference type="InterPro" id="IPR009057">
    <property type="entry name" value="Homeodomain-like_sf"/>
</dbReference>
<dbReference type="AlphaFoldDB" id="A0A552HN05"/>
<dbReference type="InterPro" id="IPR007367">
    <property type="entry name" value="DUF433"/>
</dbReference>
<organism evidence="1 2">
    <name type="scientific">Microcystis viridis Mv_BB_P_19951000_S68D</name>
    <dbReference type="NCBI Taxonomy" id="2486270"/>
    <lineage>
        <taxon>Bacteria</taxon>
        <taxon>Bacillati</taxon>
        <taxon>Cyanobacteriota</taxon>
        <taxon>Cyanophyceae</taxon>
        <taxon>Oscillatoriophycideae</taxon>
        <taxon>Chroococcales</taxon>
        <taxon>Microcystaceae</taxon>
        <taxon>Microcystis</taxon>
    </lineage>
</organism>
<comment type="caution">
    <text evidence="1">The sequence shown here is derived from an EMBL/GenBank/DDBJ whole genome shotgun (WGS) entry which is preliminary data.</text>
</comment>
<gene>
    <name evidence="1" type="ORF">EWV77_13410</name>
</gene>
<dbReference type="SUPFAM" id="SSF46689">
    <property type="entry name" value="Homeodomain-like"/>
    <property type="match status" value="1"/>
</dbReference>
<dbReference type="InterPro" id="IPR036388">
    <property type="entry name" value="WH-like_DNA-bd_sf"/>
</dbReference>
<dbReference type="PANTHER" id="PTHR34849">
    <property type="entry name" value="SSL5025 PROTEIN"/>
    <property type="match status" value="1"/>
</dbReference>
<sequence length="148" mass="16111">MKTKAIIHSDPDILGGTPVFKGTRVPIKTLLDYLEAGDSLDVFLDHFPSVSKEQAIASLELAVKIGWSGKKNGELLKLISQNGFTILLTTDQNLRYEQNLQQAGIAVIVLVAPTNKISDLLPLMPDVRNVLNTIATGEFIEIISTKSP</sequence>
<dbReference type="EMBL" id="SFAZ01000188">
    <property type="protein sequence ID" value="TRU72603.1"/>
    <property type="molecule type" value="Genomic_DNA"/>
</dbReference>
<protein>
    <submittedName>
        <fullName evidence="1">DUF433 domain-containing protein</fullName>
    </submittedName>
</protein>
<accession>A0A552HN05</accession>
<dbReference type="PANTHER" id="PTHR34849:SF3">
    <property type="entry name" value="SSR2962 PROTEIN"/>
    <property type="match status" value="1"/>
</dbReference>
<name>A0A552HN05_MICVR</name>
<dbReference type="Proteomes" id="UP000320674">
    <property type="component" value="Unassembled WGS sequence"/>
</dbReference>
<dbReference type="Gene3D" id="1.10.10.10">
    <property type="entry name" value="Winged helix-like DNA-binding domain superfamily/Winged helix DNA-binding domain"/>
    <property type="match status" value="1"/>
</dbReference>
<evidence type="ECO:0000313" key="2">
    <source>
        <dbReference type="Proteomes" id="UP000320674"/>
    </source>
</evidence>
<reference evidence="1 2" key="1">
    <citation type="submission" date="2019-01" db="EMBL/GenBank/DDBJ databases">
        <title>Coherence of Microcystis species and biogeography revealed through population genomics.</title>
        <authorList>
            <person name="Perez-Carrascal O.M."/>
            <person name="Terrat Y."/>
            <person name="Giani A."/>
            <person name="Fortin N."/>
            <person name="Tromas N."/>
            <person name="Shapiro B.J."/>
        </authorList>
    </citation>
    <scope>NUCLEOTIDE SEQUENCE [LARGE SCALE GENOMIC DNA]</scope>
    <source>
        <strain evidence="1">Mv_BB_P_19951000_S68D</strain>
    </source>
</reference>
<dbReference type="Pfam" id="PF04255">
    <property type="entry name" value="DUF433"/>
    <property type="match status" value="1"/>
</dbReference>
<evidence type="ECO:0000313" key="1">
    <source>
        <dbReference type="EMBL" id="TRU72603.1"/>
    </source>
</evidence>